<accession>A0A9P8RQI4</accession>
<evidence type="ECO:0000256" key="6">
    <source>
        <dbReference type="PIRSR" id="PIRSR006806-1"/>
    </source>
</evidence>
<evidence type="ECO:0000256" key="2">
    <source>
        <dbReference type="ARBA" id="ARBA00022741"/>
    </source>
</evidence>
<evidence type="ECO:0000313" key="7">
    <source>
        <dbReference type="EMBL" id="KAH0559560.1"/>
    </source>
</evidence>
<dbReference type="GO" id="GO:0005739">
    <property type="term" value="C:mitochondrion"/>
    <property type="evidence" value="ECO:0007669"/>
    <property type="project" value="TreeGrafter"/>
</dbReference>
<gene>
    <name evidence="7" type="ORF">GP486_003925</name>
</gene>
<dbReference type="Proteomes" id="UP000750711">
    <property type="component" value="Unassembled WGS sequence"/>
</dbReference>
<dbReference type="GO" id="GO:0005524">
    <property type="term" value="F:ATP binding"/>
    <property type="evidence" value="ECO:0007669"/>
    <property type="project" value="UniProtKB-KW"/>
</dbReference>
<feature type="binding site" evidence="6">
    <location>
        <begin position="8"/>
        <end position="12"/>
    </location>
    <ligand>
        <name>ATP</name>
        <dbReference type="ChEBI" id="CHEBI:30616"/>
    </ligand>
</feature>
<evidence type="ECO:0000256" key="5">
    <source>
        <dbReference type="ARBA" id="ARBA00038966"/>
    </source>
</evidence>
<comment type="caution">
    <text evidence="7">The sequence shown here is derived from an EMBL/GenBank/DDBJ whole genome shotgun (WGS) entry which is preliminary data.</text>
</comment>
<evidence type="ECO:0000256" key="3">
    <source>
        <dbReference type="ARBA" id="ARBA00022840"/>
    </source>
</evidence>
<dbReference type="PANTHER" id="PTHR23407:SF1">
    <property type="entry name" value="5-FORMYLTETRAHYDROFOLATE CYCLO-LIGASE"/>
    <property type="match status" value="1"/>
</dbReference>
<dbReference type="GO" id="GO:0035999">
    <property type="term" value="P:tetrahydrofolate interconversion"/>
    <property type="evidence" value="ECO:0007669"/>
    <property type="project" value="TreeGrafter"/>
</dbReference>
<name>A0A9P8RQI4_9PEZI</name>
<dbReference type="InterPro" id="IPR002698">
    <property type="entry name" value="FTHF_cligase"/>
</dbReference>
<dbReference type="PIRSF" id="PIRSF006806">
    <property type="entry name" value="FTHF_cligase"/>
    <property type="match status" value="1"/>
</dbReference>
<organism evidence="7 8">
    <name type="scientific">Trichoglossum hirsutum</name>
    <dbReference type="NCBI Taxonomy" id="265104"/>
    <lineage>
        <taxon>Eukaryota</taxon>
        <taxon>Fungi</taxon>
        <taxon>Dikarya</taxon>
        <taxon>Ascomycota</taxon>
        <taxon>Pezizomycotina</taxon>
        <taxon>Geoglossomycetes</taxon>
        <taxon>Geoglossales</taxon>
        <taxon>Geoglossaceae</taxon>
        <taxon>Trichoglossum</taxon>
    </lineage>
</organism>
<evidence type="ECO:0000313" key="8">
    <source>
        <dbReference type="Proteomes" id="UP000750711"/>
    </source>
</evidence>
<dbReference type="Pfam" id="PF01812">
    <property type="entry name" value="5-FTHF_cyc-lig"/>
    <property type="match status" value="1"/>
</dbReference>
<reference evidence="7" key="1">
    <citation type="submission" date="2021-03" db="EMBL/GenBank/DDBJ databases">
        <title>Comparative genomics and phylogenomic investigation of the class Geoglossomycetes provide insights into ecological specialization and systematics.</title>
        <authorList>
            <person name="Melie T."/>
            <person name="Pirro S."/>
            <person name="Miller A.N."/>
            <person name="Quandt A."/>
        </authorList>
    </citation>
    <scope>NUCLEOTIDE SEQUENCE</scope>
    <source>
        <strain evidence="7">CAQ_001_2017</strain>
    </source>
</reference>
<keyword evidence="3 6" id="KW-0067">ATP-binding</keyword>
<dbReference type="EC" id="6.3.3.2" evidence="5"/>
<dbReference type="GO" id="GO:0009396">
    <property type="term" value="P:folic acid-containing compound biosynthetic process"/>
    <property type="evidence" value="ECO:0007669"/>
    <property type="project" value="TreeGrafter"/>
</dbReference>
<keyword evidence="8" id="KW-1185">Reference proteome</keyword>
<dbReference type="GO" id="GO:0030272">
    <property type="term" value="F:5-formyltetrahydrofolate cyclo-ligase activity"/>
    <property type="evidence" value="ECO:0007669"/>
    <property type="project" value="UniProtKB-EC"/>
</dbReference>
<feature type="binding site" evidence="6">
    <location>
        <position position="54"/>
    </location>
    <ligand>
        <name>substrate</name>
    </ligand>
</feature>
<dbReference type="InterPro" id="IPR037171">
    <property type="entry name" value="NagB/RpiA_transferase-like"/>
</dbReference>
<feature type="binding site" evidence="6">
    <location>
        <position position="60"/>
    </location>
    <ligand>
        <name>substrate</name>
    </ligand>
</feature>
<dbReference type="EMBL" id="JAGHQM010000570">
    <property type="protein sequence ID" value="KAH0559560.1"/>
    <property type="molecule type" value="Genomic_DNA"/>
</dbReference>
<evidence type="ECO:0000256" key="4">
    <source>
        <dbReference type="ARBA" id="ARBA00036539"/>
    </source>
</evidence>
<keyword evidence="2 6" id="KW-0547">Nucleotide-binding</keyword>
<dbReference type="SUPFAM" id="SSF100950">
    <property type="entry name" value="NagB/RpiA/CoA transferase-like"/>
    <property type="match status" value="1"/>
</dbReference>
<dbReference type="Gene3D" id="3.40.50.10420">
    <property type="entry name" value="NagB/RpiA/CoA transferase-like"/>
    <property type="match status" value="1"/>
</dbReference>
<comment type="catalytic activity">
    <reaction evidence="4">
        <text>(6S)-5-formyl-5,6,7,8-tetrahydrofolate + ATP = (6R)-5,10-methenyltetrahydrofolate + ADP + phosphate</text>
        <dbReference type="Rhea" id="RHEA:10488"/>
        <dbReference type="ChEBI" id="CHEBI:30616"/>
        <dbReference type="ChEBI" id="CHEBI:43474"/>
        <dbReference type="ChEBI" id="CHEBI:57455"/>
        <dbReference type="ChEBI" id="CHEBI:57457"/>
        <dbReference type="ChEBI" id="CHEBI:456216"/>
        <dbReference type="EC" id="6.3.3.2"/>
    </reaction>
</comment>
<dbReference type="InterPro" id="IPR024185">
    <property type="entry name" value="FTHF_cligase-like_sf"/>
</dbReference>
<dbReference type="PANTHER" id="PTHR23407">
    <property type="entry name" value="ATPASE INHIBITOR/5-FORMYLTETRAHYDROFOLATE CYCLO-LIGASE"/>
    <property type="match status" value="1"/>
</dbReference>
<dbReference type="AlphaFoldDB" id="A0A9P8RQI4"/>
<evidence type="ECO:0000256" key="1">
    <source>
        <dbReference type="ARBA" id="ARBA00010638"/>
    </source>
</evidence>
<comment type="similarity">
    <text evidence="1">Belongs to the 5-formyltetrahydrofolate cyclo-ligase family.</text>
</comment>
<proteinExistence type="inferred from homology"/>
<sequence>MAATNIAKRELRQVIRKSISEVPPESIASQSLVALNILLSMPEYMSARRIGIYLSMPAGEILTASMVEDAFLGGKRVFIPYIHKSPLPIVGGQPASMMDMLSLHSKADFEAFARDRWGIPTPSKESVSGRENCLGDTGRGIEERVGIEEGEGGLDLMVMPGMAFDMGLRRLGHGKGYFDFFLQRYSDSRKKGTPVPCLVGLALKEQVLPDGESIPTDATDWTLDKLIVGDGRLLHSNTNTKS</sequence>
<protein>
    <recommendedName>
        <fullName evidence="5">5-formyltetrahydrofolate cyclo-ligase</fullName>
        <ecNumber evidence="5">6.3.3.2</ecNumber>
    </recommendedName>
</protein>